<keyword evidence="1 4" id="KW-0349">Heme</keyword>
<dbReference type="KEGG" id="bco:Bcell_3585"/>
<evidence type="ECO:0000256" key="5">
    <source>
        <dbReference type="SAM" id="MobiDB-lite"/>
    </source>
</evidence>
<dbReference type="SUPFAM" id="SSF46626">
    <property type="entry name" value="Cytochrome c"/>
    <property type="match status" value="1"/>
</dbReference>
<dbReference type="Gene3D" id="1.10.760.10">
    <property type="entry name" value="Cytochrome c-like domain"/>
    <property type="match status" value="1"/>
</dbReference>
<dbReference type="OrthoDB" id="7933886at2"/>
<dbReference type="PROSITE" id="PS51257">
    <property type="entry name" value="PROKAR_LIPOPROTEIN"/>
    <property type="match status" value="1"/>
</dbReference>
<evidence type="ECO:0000256" key="2">
    <source>
        <dbReference type="ARBA" id="ARBA00022723"/>
    </source>
</evidence>
<gene>
    <name evidence="7" type="ordered locus">Bcell_3585</name>
</gene>
<dbReference type="eggNOG" id="COG2010">
    <property type="taxonomic scope" value="Bacteria"/>
</dbReference>
<dbReference type="Pfam" id="PF13442">
    <property type="entry name" value="Cytochrome_CBB3"/>
    <property type="match status" value="1"/>
</dbReference>
<feature type="domain" description="Cytochrome c" evidence="6">
    <location>
        <begin position="51"/>
        <end position="121"/>
    </location>
</feature>
<dbReference type="PROSITE" id="PS51007">
    <property type="entry name" value="CYTC"/>
    <property type="match status" value="1"/>
</dbReference>
<evidence type="ECO:0000313" key="8">
    <source>
        <dbReference type="Proteomes" id="UP000001401"/>
    </source>
</evidence>
<protein>
    <submittedName>
        <fullName evidence="7">Cytochrome c class I</fullName>
    </submittedName>
</protein>
<organism evidence="7 8">
    <name type="scientific">Evansella cellulosilytica (strain ATCC 21833 / DSM 2522 / FERM P-1141 / JCM 9156 / N-4)</name>
    <name type="common">Bacillus cellulosilyticus</name>
    <dbReference type="NCBI Taxonomy" id="649639"/>
    <lineage>
        <taxon>Bacteria</taxon>
        <taxon>Bacillati</taxon>
        <taxon>Bacillota</taxon>
        <taxon>Bacilli</taxon>
        <taxon>Bacillales</taxon>
        <taxon>Bacillaceae</taxon>
        <taxon>Evansella</taxon>
    </lineage>
</organism>
<dbReference type="InterPro" id="IPR036909">
    <property type="entry name" value="Cyt_c-like_dom_sf"/>
</dbReference>
<dbReference type="STRING" id="649639.Bcell_3585"/>
<keyword evidence="8" id="KW-1185">Reference proteome</keyword>
<dbReference type="GO" id="GO:0046872">
    <property type="term" value="F:metal ion binding"/>
    <property type="evidence" value="ECO:0007669"/>
    <property type="project" value="UniProtKB-KW"/>
</dbReference>
<evidence type="ECO:0000256" key="3">
    <source>
        <dbReference type="ARBA" id="ARBA00023004"/>
    </source>
</evidence>
<evidence type="ECO:0000259" key="6">
    <source>
        <dbReference type="PROSITE" id="PS51007"/>
    </source>
</evidence>
<proteinExistence type="predicted"/>
<feature type="region of interest" description="Disordered" evidence="5">
    <location>
        <begin position="20"/>
        <end position="48"/>
    </location>
</feature>
<name>E6TRJ6_EVAC2</name>
<keyword evidence="2 4" id="KW-0479">Metal-binding</keyword>
<feature type="compositionally biased region" description="Acidic residues" evidence="5">
    <location>
        <begin position="21"/>
        <end position="48"/>
    </location>
</feature>
<dbReference type="HOGENOM" id="CLU_134966_2_0_9"/>
<dbReference type="GO" id="GO:0020037">
    <property type="term" value="F:heme binding"/>
    <property type="evidence" value="ECO:0007669"/>
    <property type="project" value="InterPro"/>
</dbReference>
<dbReference type="RefSeq" id="WP_013490157.1">
    <property type="nucleotide sequence ID" value="NC_014829.1"/>
</dbReference>
<dbReference type="InterPro" id="IPR009056">
    <property type="entry name" value="Cyt_c-like_dom"/>
</dbReference>
<dbReference type="Proteomes" id="UP000001401">
    <property type="component" value="Chromosome"/>
</dbReference>
<sequence length="121" mass="12727" precursor="true">MKKLLMTLIGTIILTSACGTTEDEVDEPQTGEDIEQNEEEIANTSDEEVLYDASSAEAVYIGRCSGCHGQDLGGRSGGPGIIGLSKEEVLSAIEEGPGIMPKNVITGEEAENVAAWVADQQ</sequence>
<evidence type="ECO:0000313" key="7">
    <source>
        <dbReference type="EMBL" id="ADU31826.1"/>
    </source>
</evidence>
<dbReference type="EMBL" id="CP002394">
    <property type="protein sequence ID" value="ADU31826.1"/>
    <property type="molecule type" value="Genomic_DNA"/>
</dbReference>
<dbReference type="GO" id="GO:0009055">
    <property type="term" value="F:electron transfer activity"/>
    <property type="evidence" value="ECO:0007669"/>
    <property type="project" value="InterPro"/>
</dbReference>
<dbReference type="AlphaFoldDB" id="E6TRJ6"/>
<keyword evidence="3 4" id="KW-0408">Iron</keyword>
<reference evidence="7 8" key="1">
    <citation type="submission" date="2010-12" db="EMBL/GenBank/DDBJ databases">
        <title>Complete sequence of Bacillus cellulosilyticus DSM 2522.</title>
        <authorList>
            <consortium name="US DOE Joint Genome Institute"/>
            <person name="Lucas S."/>
            <person name="Copeland A."/>
            <person name="Lapidus A."/>
            <person name="Cheng J.-F."/>
            <person name="Bruce D."/>
            <person name="Goodwin L."/>
            <person name="Pitluck S."/>
            <person name="Chertkov O."/>
            <person name="Detter J.C."/>
            <person name="Han C."/>
            <person name="Tapia R."/>
            <person name="Land M."/>
            <person name="Hauser L."/>
            <person name="Jeffries C."/>
            <person name="Kyrpides N."/>
            <person name="Ivanova N."/>
            <person name="Mikhailova N."/>
            <person name="Brumm P."/>
            <person name="Mead D."/>
            <person name="Woyke T."/>
        </authorList>
    </citation>
    <scope>NUCLEOTIDE SEQUENCE [LARGE SCALE GENOMIC DNA]</scope>
    <source>
        <strain evidence="8">ATCC 21833 / DSM 2522 / FERM P-1141 / JCM 9156 / N-4</strain>
    </source>
</reference>
<evidence type="ECO:0000256" key="4">
    <source>
        <dbReference type="PROSITE-ProRule" id="PRU00433"/>
    </source>
</evidence>
<evidence type="ECO:0000256" key="1">
    <source>
        <dbReference type="ARBA" id="ARBA00022617"/>
    </source>
</evidence>
<accession>E6TRJ6</accession>